<dbReference type="PRINTS" id="PR00502">
    <property type="entry name" value="NUDIXFAMILY"/>
</dbReference>
<gene>
    <name evidence="7" type="ORF">F7Q99_21180</name>
</gene>
<keyword evidence="3 5" id="KW-0378">Hydrolase</keyword>
<accession>A0A6N7KWL4</accession>
<comment type="cofactor">
    <cofactor evidence="1">
        <name>Mg(2+)</name>
        <dbReference type="ChEBI" id="CHEBI:18420"/>
    </cofactor>
</comment>
<dbReference type="PROSITE" id="PS51462">
    <property type="entry name" value="NUDIX"/>
    <property type="match status" value="1"/>
</dbReference>
<dbReference type="InterPro" id="IPR000086">
    <property type="entry name" value="NUDIX_hydrolase_dom"/>
</dbReference>
<comment type="similarity">
    <text evidence="2 5">Belongs to the Nudix hydrolase family.</text>
</comment>
<dbReference type="CDD" id="cd18876">
    <property type="entry name" value="NUDIX_Hydrolase"/>
    <property type="match status" value="1"/>
</dbReference>
<dbReference type="Gene3D" id="3.90.79.10">
    <property type="entry name" value="Nucleoside Triphosphate Pyrophosphohydrolase"/>
    <property type="match status" value="1"/>
</dbReference>
<dbReference type="Proteomes" id="UP000450000">
    <property type="component" value="Unassembled WGS sequence"/>
</dbReference>
<organism evidence="7 8">
    <name type="scientific">Streptomyces kaniharaensis</name>
    <dbReference type="NCBI Taxonomy" id="212423"/>
    <lineage>
        <taxon>Bacteria</taxon>
        <taxon>Bacillati</taxon>
        <taxon>Actinomycetota</taxon>
        <taxon>Actinomycetes</taxon>
        <taxon>Kitasatosporales</taxon>
        <taxon>Streptomycetaceae</taxon>
        <taxon>Streptomyces</taxon>
    </lineage>
</organism>
<comment type="caution">
    <text evidence="7">The sequence shown here is derived from an EMBL/GenBank/DDBJ whole genome shotgun (WGS) entry which is preliminary data.</text>
</comment>
<protein>
    <submittedName>
        <fullName evidence="7">NUDIX hydrolase</fullName>
    </submittedName>
</protein>
<reference evidence="7 8" key="1">
    <citation type="submission" date="2019-09" db="EMBL/GenBank/DDBJ databases">
        <title>Genome Sequences of Streptomyces kaniharaensis ATCC 21070.</title>
        <authorList>
            <person name="Zhu W."/>
            <person name="De Crecy-Lagard V."/>
            <person name="Richards N.G."/>
        </authorList>
    </citation>
    <scope>NUCLEOTIDE SEQUENCE [LARGE SCALE GENOMIC DNA]</scope>
    <source>
        <strain evidence="7 8">SF-557</strain>
    </source>
</reference>
<keyword evidence="4" id="KW-0460">Magnesium</keyword>
<keyword evidence="8" id="KW-1185">Reference proteome</keyword>
<evidence type="ECO:0000256" key="1">
    <source>
        <dbReference type="ARBA" id="ARBA00001946"/>
    </source>
</evidence>
<dbReference type="PANTHER" id="PTHR43046">
    <property type="entry name" value="GDP-MANNOSE MANNOSYL HYDROLASE"/>
    <property type="match status" value="1"/>
</dbReference>
<dbReference type="AlphaFoldDB" id="A0A6N7KWL4"/>
<evidence type="ECO:0000259" key="6">
    <source>
        <dbReference type="PROSITE" id="PS51462"/>
    </source>
</evidence>
<dbReference type="GO" id="GO:0016787">
    <property type="term" value="F:hydrolase activity"/>
    <property type="evidence" value="ECO:0007669"/>
    <property type="project" value="UniProtKB-KW"/>
</dbReference>
<feature type="domain" description="Nudix hydrolase" evidence="6">
    <location>
        <begin position="8"/>
        <end position="138"/>
    </location>
</feature>
<dbReference type="InterPro" id="IPR020476">
    <property type="entry name" value="Nudix_hydrolase"/>
</dbReference>
<dbReference type="PROSITE" id="PS00893">
    <property type="entry name" value="NUDIX_BOX"/>
    <property type="match status" value="1"/>
</dbReference>
<dbReference type="PANTHER" id="PTHR43046:SF12">
    <property type="entry name" value="GDP-MANNOSE MANNOSYL HYDROLASE"/>
    <property type="match status" value="1"/>
</dbReference>
<dbReference type="OrthoDB" id="4247482at2"/>
<sequence length="155" mass="16811">MAGRHGPRAYIGASVMVTDPAGRVLLLKPPYRDTWGWPGGMIDHGETPAACAVRELREETGLVLEVRPLVIEWRDPIPAQNGHAHPAVHFMFDAGTTPADTPIQPQPNEVADHGFFLPDQAAALLHEHGVQRLIRGLQARTEGATVLLHTPGYLG</sequence>
<dbReference type="InterPro" id="IPR020084">
    <property type="entry name" value="NUDIX_hydrolase_CS"/>
</dbReference>
<dbReference type="InterPro" id="IPR015797">
    <property type="entry name" value="NUDIX_hydrolase-like_dom_sf"/>
</dbReference>
<dbReference type="SUPFAM" id="SSF55811">
    <property type="entry name" value="Nudix"/>
    <property type="match status" value="1"/>
</dbReference>
<dbReference type="Pfam" id="PF00293">
    <property type="entry name" value="NUDIX"/>
    <property type="match status" value="1"/>
</dbReference>
<evidence type="ECO:0000313" key="7">
    <source>
        <dbReference type="EMBL" id="MQS14707.1"/>
    </source>
</evidence>
<evidence type="ECO:0000256" key="4">
    <source>
        <dbReference type="ARBA" id="ARBA00022842"/>
    </source>
</evidence>
<dbReference type="EMBL" id="WBOF01000001">
    <property type="protein sequence ID" value="MQS14707.1"/>
    <property type="molecule type" value="Genomic_DNA"/>
</dbReference>
<proteinExistence type="inferred from homology"/>
<evidence type="ECO:0000256" key="5">
    <source>
        <dbReference type="RuleBase" id="RU003476"/>
    </source>
</evidence>
<evidence type="ECO:0000256" key="3">
    <source>
        <dbReference type="ARBA" id="ARBA00022801"/>
    </source>
</evidence>
<name>A0A6N7KWL4_9ACTN</name>
<evidence type="ECO:0000256" key="2">
    <source>
        <dbReference type="ARBA" id="ARBA00005582"/>
    </source>
</evidence>
<evidence type="ECO:0000313" key="8">
    <source>
        <dbReference type="Proteomes" id="UP000450000"/>
    </source>
</evidence>